<accession>A0AAD1YJX7</accession>
<protein>
    <submittedName>
        <fullName evidence="1">Uncharacterized protein</fullName>
    </submittedName>
</protein>
<reference evidence="1" key="1">
    <citation type="submission" date="2022-10" db="EMBL/GenBank/DDBJ databases">
        <authorList>
            <person name="Aires J."/>
            <person name="Mesa V."/>
        </authorList>
    </citation>
    <scope>NUCLEOTIDE SEQUENCE</scope>
    <source>
        <strain evidence="1">Clostridium neonatale JD116</strain>
    </source>
</reference>
<dbReference type="EMBL" id="CAMTCP010000267">
    <property type="protein sequence ID" value="CAI3668435.1"/>
    <property type="molecule type" value="Genomic_DNA"/>
</dbReference>
<gene>
    <name evidence="1" type="ORF">CNEO2_670009</name>
</gene>
<proteinExistence type="predicted"/>
<evidence type="ECO:0000313" key="1">
    <source>
        <dbReference type="EMBL" id="CAI3668435.1"/>
    </source>
</evidence>
<dbReference type="AlphaFoldDB" id="A0AAD1YJX7"/>
<organism evidence="1 2">
    <name type="scientific">Clostridium neonatale</name>
    <dbReference type="NCBI Taxonomy" id="137838"/>
    <lineage>
        <taxon>Bacteria</taxon>
        <taxon>Bacillati</taxon>
        <taxon>Bacillota</taxon>
        <taxon>Clostridia</taxon>
        <taxon>Eubacteriales</taxon>
        <taxon>Clostridiaceae</taxon>
        <taxon>Clostridium</taxon>
    </lineage>
</organism>
<dbReference type="RefSeq" id="WP_317050556.1">
    <property type="nucleotide sequence ID" value="NZ_CAMRXF010000123.1"/>
</dbReference>
<dbReference type="Proteomes" id="UP001189143">
    <property type="component" value="Unassembled WGS sequence"/>
</dbReference>
<evidence type="ECO:0000313" key="2">
    <source>
        <dbReference type="Proteomes" id="UP001189143"/>
    </source>
</evidence>
<name>A0AAD1YJX7_9CLOT</name>
<sequence>MKSKDKRKLMKECTNKMSIDIDNIPKDICIELTEVIGTILLRVGLEFEYSGIGEGFSDNICGIQFDVKDTEKSEIA</sequence>
<comment type="caution">
    <text evidence="1">The sequence shown here is derived from an EMBL/GenBank/DDBJ whole genome shotgun (WGS) entry which is preliminary data.</text>
</comment>